<accession>A0A0B2JJU6</accession>
<reference evidence="1 2" key="1">
    <citation type="journal article" date="2013" name="PLoS ONE">
        <title>Identification and characterization of three novel lipases belonging to families II and V from Anaerovibrio lipolyticus 5ST.</title>
        <authorList>
            <person name="Prive F."/>
            <person name="Kaderbhai N.N."/>
            <person name="Girdwood S."/>
            <person name="Worgan H.J."/>
            <person name="Pinloche E."/>
            <person name="Scollan N.D."/>
            <person name="Huws S.A."/>
            <person name="Newbold C.J."/>
        </authorList>
    </citation>
    <scope>NUCLEOTIDE SEQUENCE [LARGE SCALE GENOMIC DNA]</scope>
    <source>
        <strain evidence="1 2">5S</strain>
    </source>
</reference>
<dbReference type="InterPro" id="IPR018708">
    <property type="entry name" value="DUF2225"/>
</dbReference>
<keyword evidence="2" id="KW-1185">Reference proteome</keyword>
<dbReference type="EMBL" id="JSCE01000246">
    <property type="protein sequence ID" value="KHM48089.1"/>
    <property type="molecule type" value="Genomic_DNA"/>
</dbReference>
<dbReference type="Proteomes" id="UP000030993">
    <property type="component" value="Unassembled WGS sequence"/>
</dbReference>
<dbReference type="eggNOG" id="COG1655">
    <property type="taxonomic scope" value="Bacteria"/>
</dbReference>
<evidence type="ECO:0008006" key="3">
    <source>
        <dbReference type="Google" id="ProtNLM"/>
    </source>
</evidence>
<dbReference type="RefSeq" id="WP_039211978.1">
    <property type="nucleotide sequence ID" value="NZ_JSCE01000246.1"/>
</dbReference>
<sequence length="237" mass="27975">MSNEFTFVVEKKCPVCGKETRVVKVKSRLMISRTDDDYCNHYRDFNPYYYTIWVCEHCGFAADEKHFLMPLPERHRDLMEKFLHDRRVRFIFSPERGLPEAIASYQLAIYCAEAIQAPASRVGGLSLRLAWVFRTMGIKDQEMEWTRKAVQLYERALMTERFPVESLSDNMVMYLLATMFNRLGDREHCTQYLGRMINDKELKISDNKLYNDARKLWQDIRAEEAELQNAIEASAKK</sequence>
<comment type="caution">
    <text evidence="1">The sequence shown here is derived from an EMBL/GenBank/DDBJ whole genome shotgun (WGS) entry which is preliminary data.</text>
</comment>
<dbReference type="Pfam" id="PF09986">
    <property type="entry name" value="DUF2225"/>
    <property type="match status" value="1"/>
</dbReference>
<proteinExistence type="predicted"/>
<gene>
    <name evidence="1" type="ORF">NZ47_13315</name>
</gene>
<dbReference type="STRING" id="82374.NZ47_13315"/>
<dbReference type="AlphaFoldDB" id="A0A0B2JJU6"/>
<evidence type="ECO:0000313" key="2">
    <source>
        <dbReference type="Proteomes" id="UP000030993"/>
    </source>
</evidence>
<name>A0A0B2JJU6_9FIRM</name>
<organism evidence="1 2">
    <name type="scientific">Anaerovibrio lipolyticus</name>
    <dbReference type="NCBI Taxonomy" id="82374"/>
    <lineage>
        <taxon>Bacteria</taxon>
        <taxon>Bacillati</taxon>
        <taxon>Bacillota</taxon>
        <taxon>Negativicutes</taxon>
        <taxon>Selenomonadales</taxon>
        <taxon>Selenomonadaceae</taxon>
        <taxon>Anaerovibrio</taxon>
    </lineage>
</organism>
<evidence type="ECO:0000313" key="1">
    <source>
        <dbReference type="EMBL" id="KHM48089.1"/>
    </source>
</evidence>
<protein>
    <recommendedName>
        <fullName evidence="3">DUF2225 domain-containing protein</fullName>
    </recommendedName>
</protein>